<proteinExistence type="predicted"/>
<reference evidence="1 2" key="1">
    <citation type="journal article" date="2018" name="Mol. Genet. Genomics">
        <title>The red deer Cervus elaphus genome CerEla1.0: sequencing, annotating, genes, and chromosomes.</title>
        <authorList>
            <person name="Bana N.A."/>
            <person name="Nyiri A."/>
            <person name="Nagy J."/>
            <person name="Frank K."/>
            <person name="Nagy T."/>
            <person name="Steger V."/>
            <person name="Schiller M."/>
            <person name="Lakatos P."/>
            <person name="Sugar L."/>
            <person name="Horn P."/>
            <person name="Barta E."/>
            <person name="Orosz L."/>
        </authorList>
    </citation>
    <scope>NUCLEOTIDE SEQUENCE [LARGE SCALE GENOMIC DNA]</scope>
    <source>
        <strain evidence="1">Hungarian</strain>
    </source>
</reference>
<dbReference type="EMBL" id="MKHE01000034">
    <property type="protein sequence ID" value="OWJ99718.1"/>
    <property type="molecule type" value="Genomic_DNA"/>
</dbReference>
<evidence type="ECO:0000313" key="1">
    <source>
        <dbReference type="EMBL" id="OWJ99718.1"/>
    </source>
</evidence>
<evidence type="ECO:0000313" key="2">
    <source>
        <dbReference type="Proteomes" id="UP000242450"/>
    </source>
</evidence>
<name>A0A212C126_CEREH</name>
<protein>
    <submittedName>
        <fullName evidence="1">Uncharacterized protein</fullName>
    </submittedName>
</protein>
<dbReference type="AlphaFoldDB" id="A0A212C126"/>
<comment type="caution">
    <text evidence="1">The sequence shown here is derived from an EMBL/GenBank/DDBJ whole genome shotgun (WGS) entry which is preliminary data.</text>
</comment>
<dbReference type="Proteomes" id="UP000242450">
    <property type="component" value="Chromosome X"/>
</dbReference>
<organism evidence="1 2">
    <name type="scientific">Cervus elaphus hippelaphus</name>
    <name type="common">European red deer</name>
    <dbReference type="NCBI Taxonomy" id="46360"/>
    <lineage>
        <taxon>Eukaryota</taxon>
        <taxon>Metazoa</taxon>
        <taxon>Chordata</taxon>
        <taxon>Craniata</taxon>
        <taxon>Vertebrata</taxon>
        <taxon>Euteleostomi</taxon>
        <taxon>Mammalia</taxon>
        <taxon>Eutheria</taxon>
        <taxon>Laurasiatheria</taxon>
        <taxon>Artiodactyla</taxon>
        <taxon>Ruminantia</taxon>
        <taxon>Pecora</taxon>
        <taxon>Cervidae</taxon>
        <taxon>Cervinae</taxon>
        <taxon>Cervus</taxon>
    </lineage>
</organism>
<keyword evidence="2" id="KW-1185">Reference proteome</keyword>
<sequence length="95" mass="10401">MQPSRDQELTLAKILKALTAVLRSPLGTNSIALCTAVRLTQARRRRRKSPQIRAGLSAFWALHNCKPGGKEQIAPALPASWSCFDCSLIRISSLS</sequence>
<accession>A0A212C126</accession>
<gene>
    <name evidence="1" type="ORF">Celaphus_00009740</name>
</gene>